<accession>A0A0H1BHM5</accession>
<sequence>MEETIQLFGCQMLYSGRVESEISIELDNVVQLRDINLLIRSVVRRSLSIWSGYFCKRHTVFHSREKIAFKVPIRRRRGEHGDIFRQLYW</sequence>
<dbReference type="EMBL" id="LDEV01001962">
    <property type="protein sequence ID" value="KLJ10623.1"/>
    <property type="molecule type" value="Genomic_DNA"/>
</dbReference>
<comment type="caution">
    <text evidence="1">The sequence shown here is derived from an EMBL/GenBank/DDBJ whole genome shotgun (WGS) entry which is preliminary data.</text>
</comment>
<proteinExistence type="predicted"/>
<dbReference type="Proteomes" id="UP000053573">
    <property type="component" value="Unassembled WGS sequence"/>
</dbReference>
<organism evidence="1 2">
    <name type="scientific">Blastomyces silverae</name>
    <dbReference type="NCBI Taxonomy" id="2060906"/>
    <lineage>
        <taxon>Eukaryota</taxon>
        <taxon>Fungi</taxon>
        <taxon>Dikarya</taxon>
        <taxon>Ascomycota</taxon>
        <taxon>Pezizomycotina</taxon>
        <taxon>Eurotiomycetes</taxon>
        <taxon>Eurotiomycetidae</taxon>
        <taxon>Onygenales</taxon>
        <taxon>Ajellomycetaceae</taxon>
        <taxon>Blastomyces</taxon>
    </lineage>
</organism>
<evidence type="ECO:0000313" key="2">
    <source>
        <dbReference type="Proteomes" id="UP000053573"/>
    </source>
</evidence>
<keyword evidence="2" id="KW-1185">Reference proteome</keyword>
<gene>
    <name evidence="1" type="ORF">EMPG_14003</name>
</gene>
<protein>
    <submittedName>
        <fullName evidence="1">Uncharacterized protein</fullName>
    </submittedName>
</protein>
<evidence type="ECO:0000313" key="1">
    <source>
        <dbReference type="EMBL" id="KLJ10623.1"/>
    </source>
</evidence>
<name>A0A0H1BHM5_9EURO</name>
<dbReference type="AlphaFoldDB" id="A0A0H1BHM5"/>
<reference evidence="2" key="1">
    <citation type="journal article" date="2015" name="PLoS Genet.">
        <title>The dynamic genome and transcriptome of the human fungal pathogen Blastomyces and close relative Emmonsia.</title>
        <authorList>
            <person name="Munoz J.F."/>
            <person name="Gauthier G.M."/>
            <person name="Desjardins C.A."/>
            <person name="Gallo J.E."/>
            <person name="Holder J."/>
            <person name="Sullivan T.D."/>
            <person name="Marty A.J."/>
            <person name="Carmen J.C."/>
            <person name="Chen Z."/>
            <person name="Ding L."/>
            <person name="Gujja S."/>
            <person name="Magrini V."/>
            <person name="Misas E."/>
            <person name="Mitreva M."/>
            <person name="Priest M."/>
            <person name="Saif S."/>
            <person name="Whiston E.A."/>
            <person name="Young S."/>
            <person name="Zeng Q."/>
            <person name="Goldman W.E."/>
            <person name="Mardis E.R."/>
            <person name="Taylor J.W."/>
            <person name="McEwen J.G."/>
            <person name="Clay O.K."/>
            <person name="Klein B.S."/>
            <person name="Cuomo C.A."/>
        </authorList>
    </citation>
    <scope>NUCLEOTIDE SEQUENCE [LARGE SCALE GENOMIC DNA]</scope>
    <source>
        <strain evidence="2">UAMH 139</strain>
    </source>
</reference>